<accession>C6MAF3</accession>
<organism evidence="1 2">
    <name type="scientific">Neisseria sicca ATCC 29256</name>
    <dbReference type="NCBI Taxonomy" id="547045"/>
    <lineage>
        <taxon>Bacteria</taxon>
        <taxon>Pseudomonadati</taxon>
        <taxon>Pseudomonadota</taxon>
        <taxon>Betaproteobacteria</taxon>
        <taxon>Neisseriales</taxon>
        <taxon>Neisseriaceae</taxon>
        <taxon>Neisseria</taxon>
    </lineage>
</organism>
<evidence type="ECO:0000313" key="2">
    <source>
        <dbReference type="Proteomes" id="UP000005365"/>
    </source>
</evidence>
<evidence type="ECO:0000313" key="1">
    <source>
        <dbReference type="EMBL" id="EET42718.1"/>
    </source>
</evidence>
<gene>
    <name evidence="1" type="ORF">NEISICOT_03536</name>
</gene>
<name>C6MAF3_NEISI</name>
<sequence length="50" mass="5974">MIFLLCRLDFFQYRLNGPVSAKPETNRSNRNNGFKTVFRRPFKTQTHQVV</sequence>
<dbReference type="AlphaFoldDB" id="C6MAF3"/>
<reference evidence="1" key="1">
    <citation type="submission" date="2009-07" db="EMBL/GenBank/DDBJ databases">
        <authorList>
            <person name="Weinstock G."/>
            <person name="Sodergren E."/>
            <person name="Clifton S."/>
            <person name="Fulton L."/>
            <person name="Fulton B."/>
            <person name="Courtney L."/>
            <person name="Fronick C."/>
            <person name="Harrison M."/>
            <person name="Strong C."/>
            <person name="Farmer C."/>
            <person name="Delahaunty K."/>
            <person name="Markovic C."/>
            <person name="Hall O."/>
            <person name="Minx P."/>
            <person name="Tomlinson C."/>
            <person name="Mitreva M."/>
            <person name="Nelson J."/>
            <person name="Hou S."/>
            <person name="Wollam A."/>
            <person name="Pepin K.H."/>
            <person name="Johnson M."/>
            <person name="Bhonagiri V."/>
            <person name="Nash W.E."/>
            <person name="Warren W."/>
            <person name="Chinwalla A."/>
            <person name="Mardis E.R."/>
            <person name="Wilson R.K."/>
        </authorList>
    </citation>
    <scope>NUCLEOTIDE SEQUENCE [LARGE SCALE GENOMIC DNA]</scope>
    <source>
        <strain evidence="1">ATCC 29256</strain>
    </source>
</reference>
<comment type="caution">
    <text evidence="1">The sequence shown here is derived from an EMBL/GenBank/DDBJ whole genome shotgun (WGS) entry which is preliminary data.</text>
</comment>
<dbReference type="Proteomes" id="UP000005365">
    <property type="component" value="Unassembled WGS sequence"/>
</dbReference>
<dbReference type="EMBL" id="ACKO02000039">
    <property type="protein sequence ID" value="EET42718.1"/>
    <property type="molecule type" value="Genomic_DNA"/>
</dbReference>
<proteinExistence type="predicted"/>
<keyword evidence="2" id="KW-1185">Reference proteome</keyword>
<protein>
    <submittedName>
        <fullName evidence="1">Uncharacterized protein</fullName>
    </submittedName>
</protein>